<reference evidence="9 10" key="1">
    <citation type="submission" date="2024-04" db="EMBL/GenBank/DDBJ databases">
        <title>Draft genome sequence of Thalassolituus maritimus NBRC 116585.</title>
        <authorList>
            <person name="Miyakawa T."/>
            <person name="Kusuya Y."/>
            <person name="Miura T."/>
        </authorList>
    </citation>
    <scope>NUCLEOTIDE SEQUENCE [LARGE SCALE GENOMIC DNA]</scope>
    <source>
        <strain evidence="9 10">5NW40-0001</strain>
    </source>
</reference>
<feature type="binding site" evidence="6">
    <location>
        <position position="275"/>
    </location>
    <ligand>
        <name>S-adenosyl-L-methionine</name>
        <dbReference type="ChEBI" id="CHEBI:59789"/>
    </ligand>
</feature>
<dbReference type="Gene3D" id="3.40.50.150">
    <property type="entry name" value="Vaccinia Virus protein VP39"/>
    <property type="match status" value="1"/>
</dbReference>
<dbReference type="InterPro" id="IPR030391">
    <property type="entry name" value="MeTrfase_TrmA_CS"/>
</dbReference>
<dbReference type="InterPro" id="IPR012340">
    <property type="entry name" value="NA-bd_OB-fold"/>
</dbReference>
<evidence type="ECO:0000256" key="1">
    <source>
        <dbReference type="ARBA" id="ARBA00022485"/>
    </source>
</evidence>
<keyword evidence="1" id="KW-0479">Metal-binding</keyword>
<evidence type="ECO:0000256" key="4">
    <source>
        <dbReference type="ARBA" id="ARBA00022691"/>
    </source>
</evidence>
<dbReference type="PANTHER" id="PTHR11061">
    <property type="entry name" value="RNA M5U METHYLTRANSFERASE"/>
    <property type="match status" value="1"/>
</dbReference>
<dbReference type="EMBL" id="BAABWH010000001">
    <property type="protein sequence ID" value="GAA6144135.1"/>
    <property type="molecule type" value="Genomic_DNA"/>
</dbReference>
<feature type="binding site" evidence="6">
    <location>
        <position position="370"/>
    </location>
    <ligand>
        <name>S-adenosyl-L-methionine</name>
        <dbReference type="ChEBI" id="CHEBI:59789"/>
    </ligand>
</feature>
<evidence type="ECO:0000313" key="9">
    <source>
        <dbReference type="EMBL" id="GAA6144135.1"/>
    </source>
</evidence>
<feature type="binding site" evidence="6">
    <location>
        <position position="304"/>
    </location>
    <ligand>
        <name>S-adenosyl-L-methionine</name>
        <dbReference type="ChEBI" id="CHEBI:59789"/>
    </ligand>
</feature>
<keyword evidence="1" id="KW-0408">Iron</keyword>
<organism evidence="9 10">
    <name type="scientific">Thalassolituus maritimus</name>
    <dbReference type="NCBI Taxonomy" id="484498"/>
    <lineage>
        <taxon>Bacteria</taxon>
        <taxon>Pseudomonadati</taxon>
        <taxon>Pseudomonadota</taxon>
        <taxon>Gammaproteobacteria</taxon>
        <taxon>Oceanospirillales</taxon>
        <taxon>Oceanospirillaceae</taxon>
        <taxon>Thalassolituus</taxon>
    </lineage>
</organism>
<evidence type="ECO:0000256" key="7">
    <source>
        <dbReference type="PROSITE-ProRule" id="PRU10015"/>
    </source>
</evidence>
<evidence type="ECO:0000256" key="2">
    <source>
        <dbReference type="ARBA" id="ARBA00022603"/>
    </source>
</evidence>
<keyword evidence="1" id="KW-0004">4Fe-4S</keyword>
<keyword evidence="3 6" id="KW-0808">Transferase</keyword>
<keyword evidence="2 6" id="KW-0489">Methyltransferase</keyword>
<comment type="similarity">
    <text evidence="6">Belongs to the class I-like SAM-binding methyltransferase superfamily. RNA M5U methyltransferase family.</text>
</comment>
<dbReference type="SUPFAM" id="SSF50249">
    <property type="entry name" value="Nucleic acid-binding proteins"/>
    <property type="match status" value="1"/>
</dbReference>
<sequence>MKQTAKGREISLVIDNLNSEGQGVARSGRDIYFVPGGLPGETVRVRMLQRSKKIWHTQLIEIESDPSSERSQPECAHYQRCGGCDIQHMQYDAQVQFKRERVARELSRQKVPVAEWTESLTGTPWHYRRKARLGVRFSKDKQKNFIGFREAASTHITDIDQCAVLPEHPALEWAAWRTLIGSLDASALITQIEPLWADSALVFILRALKPLSEVDTARLVQAFEEWQRQDSKPIQLWVRTEKNAAPDILWPSDGATIWHEVCGLKLEIQADDFIQVNRDINQAMVKQAMEWLQPQQDELIWDLFAGHGNFSMPLATRCQHVVAVEGQQAMTDSLQRQAEKLALSLQTKCADLSASESLQTLPEPDAVLLDPPRAGAINVMAELIRRKTDRILYVSCDPATLARDLAQLVQADYEVIKAGIMDMFPQTHHVETMVLLKYRGK</sequence>
<dbReference type="PROSITE" id="PS01231">
    <property type="entry name" value="TRMA_2"/>
    <property type="match status" value="1"/>
</dbReference>
<dbReference type="InterPro" id="IPR030390">
    <property type="entry name" value="MeTrfase_TrmA_AS"/>
</dbReference>
<dbReference type="InterPro" id="IPR002792">
    <property type="entry name" value="TRAM_dom"/>
</dbReference>
<keyword evidence="4 6" id="KW-0949">S-adenosyl-L-methionine</keyword>
<gene>
    <name evidence="9" type="primary">rlmD</name>
    <name evidence="9" type="ORF">NBRC116585_02520</name>
</gene>
<dbReference type="NCBIfam" id="TIGR00479">
    <property type="entry name" value="rumA"/>
    <property type="match status" value="1"/>
</dbReference>
<dbReference type="Pfam" id="PF01938">
    <property type="entry name" value="TRAM"/>
    <property type="match status" value="1"/>
</dbReference>
<dbReference type="PROSITE" id="PS01230">
    <property type="entry name" value="TRMA_1"/>
    <property type="match status" value="1"/>
</dbReference>
<evidence type="ECO:0000259" key="8">
    <source>
        <dbReference type="PROSITE" id="PS50926"/>
    </source>
</evidence>
<dbReference type="Pfam" id="PF05958">
    <property type="entry name" value="tRNA_U5-meth_tr"/>
    <property type="match status" value="1"/>
</dbReference>
<dbReference type="RefSeq" id="WP_353293079.1">
    <property type="nucleotide sequence ID" value="NZ_BAABWH010000001.1"/>
</dbReference>
<dbReference type="CDD" id="cd02440">
    <property type="entry name" value="AdoMet_MTases"/>
    <property type="match status" value="1"/>
</dbReference>
<accession>A0ABP9ZVH3</accession>
<dbReference type="SUPFAM" id="SSF53335">
    <property type="entry name" value="S-adenosyl-L-methionine-dependent methyltransferases"/>
    <property type="match status" value="1"/>
</dbReference>
<feature type="binding site" evidence="6">
    <location>
        <position position="325"/>
    </location>
    <ligand>
        <name>S-adenosyl-L-methionine</name>
        <dbReference type="ChEBI" id="CHEBI:59789"/>
    </ligand>
</feature>
<evidence type="ECO:0000256" key="3">
    <source>
        <dbReference type="ARBA" id="ARBA00022679"/>
    </source>
</evidence>
<feature type="active site" description="Nucleophile" evidence="6">
    <location>
        <position position="396"/>
    </location>
</feature>
<protein>
    <submittedName>
        <fullName evidence="9">23S rRNA (Uracil(1939)-C(5))-methyltransferase RlmD</fullName>
    </submittedName>
</protein>
<evidence type="ECO:0000256" key="6">
    <source>
        <dbReference type="PROSITE-ProRule" id="PRU01024"/>
    </source>
</evidence>
<dbReference type="PROSITE" id="PS50926">
    <property type="entry name" value="TRAM"/>
    <property type="match status" value="1"/>
</dbReference>
<evidence type="ECO:0000313" key="10">
    <source>
        <dbReference type="Proteomes" id="UP001481413"/>
    </source>
</evidence>
<dbReference type="InterPro" id="IPR029063">
    <property type="entry name" value="SAM-dependent_MTases_sf"/>
</dbReference>
<evidence type="ECO:0000256" key="5">
    <source>
        <dbReference type="ARBA" id="ARBA00023014"/>
    </source>
</evidence>
<dbReference type="InterPro" id="IPR010280">
    <property type="entry name" value="U5_MeTrfase_fam"/>
</dbReference>
<comment type="caution">
    <text evidence="9">The sequence shown here is derived from an EMBL/GenBank/DDBJ whole genome shotgun (WGS) entry which is preliminary data.</text>
</comment>
<dbReference type="Gene3D" id="2.40.50.1070">
    <property type="match status" value="1"/>
</dbReference>
<keyword evidence="10" id="KW-1185">Reference proteome</keyword>
<dbReference type="PROSITE" id="PS51687">
    <property type="entry name" value="SAM_MT_RNA_M5U"/>
    <property type="match status" value="1"/>
</dbReference>
<feature type="domain" description="TRAM" evidence="8">
    <location>
        <begin position="3"/>
        <end position="61"/>
    </location>
</feature>
<keyword evidence="5" id="KW-0411">Iron-sulfur</keyword>
<name>A0ABP9ZVH3_9GAMM</name>
<dbReference type="Gene3D" id="2.40.50.140">
    <property type="entry name" value="Nucleic acid-binding proteins"/>
    <property type="match status" value="1"/>
</dbReference>
<dbReference type="PANTHER" id="PTHR11061:SF49">
    <property type="entry name" value="23S RRNA (URACIL(1939)-C(5))-METHYLTRANSFERASE RLMD"/>
    <property type="match status" value="1"/>
</dbReference>
<feature type="active site" evidence="7">
    <location>
        <position position="396"/>
    </location>
</feature>
<dbReference type="Proteomes" id="UP001481413">
    <property type="component" value="Unassembled WGS sequence"/>
</dbReference>
<proteinExistence type="inferred from homology"/>